<dbReference type="EMBL" id="VSFG01000004">
    <property type="protein sequence ID" value="TYB44979.1"/>
    <property type="molecule type" value="Genomic_DNA"/>
</dbReference>
<gene>
    <name evidence="2" type="ORF">FXF69_22915</name>
</gene>
<organism evidence="2 3">
    <name type="scientific">Actinomadura chibensis</name>
    <dbReference type="NCBI Taxonomy" id="392828"/>
    <lineage>
        <taxon>Bacteria</taxon>
        <taxon>Bacillati</taxon>
        <taxon>Actinomycetota</taxon>
        <taxon>Actinomycetes</taxon>
        <taxon>Streptosporangiales</taxon>
        <taxon>Thermomonosporaceae</taxon>
        <taxon>Actinomadura</taxon>
    </lineage>
</organism>
<reference evidence="2 3" key="1">
    <citation type="submission" date="2019-08" db="EMBL/GenBank/DDBJ databases">
        <title>Actinomadura sp. nov. CYP1-5 isolated from mountain soil.</title>
        <authorList>
            <person name="Songsumanus A."/>
            <person name="Kuncharoen N."/>
            <person name="Kudo T."/>
            <person name="Yuki M."/>
            <person name="Igarashi Y."/>
            <person name="Tanasupawat S."/>
        </authorList>
    </citation>
    <scope>NUCLEOTIDE SEQUENCE [LARGE SCALE GENOMIC DNA]</scope>
    <source>
        <strain evidence="2 3">JCM 14158</strain>
    </source>
</reference>
<comment type="caution">
    <text evidence="2">The sequence shown here is derived from an EMBL/GenBank/DDBJ whole genome shotgun (WGS) entry which is preliminary data.</text>
</comment>
<dbReference type="RefSeq" id="WP_148344460.1">
    <property type="nucleotide sequence ID" value="NZ_VSFG01000004.1"/>
</dbReference>
<dbReference type="Proteomes" id="UP000323380">
    <property type="component" value="Unassembled WGS sequence"/>
</dbReference>
<keyword evidence="3" id="KW-1185">Reference proteome</keyword>
<feature type="region of interest" description="Disordered" evidence="1">
    <location>
        <begin position="1"/>
        <end position="24"/>
    </location>
</feature>
<protein>
    <submittedName>
        <fullName evidence="2">Uncharacterized protein</fullName>
    </submittedName>
</protein>
<name>A0A5D0NKZ6_9ACTN</name>
<dbReference type="STRING" id="1220554.GCA_001552135_07238"/>
<evidence type="ECO:0000313" key="2">
    <source>
        <dbReference type="EMBL" id="TYB44979.1"/>
    </source>
</evidence>
<evidence type="ECO:0000256" key="1">
    <source>
        <dbReference type="SAM" id="MobiDB-lite"/>
    </source>
</evidence>
<accession>A0A5D0NKZ6</accession>
<sequence>MSGDERRRPVRRQRLIPRPRTPPGPLKELKDLLYRLYLRADAPTLDEIAAKVAADDHLAAAPGRDTIHRILAEATPPPSQADTIAVASVLAHLARWDVRDAADRARDLWVEAQSTEPLGTPMEEVADPFAWDVHRPIEIDAADGLPILPTYVRRAHDDQIAALVERALGGESVMAVLVAGSSAGKTRACWEALKPLRAAGGWRLWHPSTPTRLEAAVSALDRVGPRTVIWLNETQEYLGGADDAAERIAAQLRSLLIDRTRAPILVLGTLWPDHHAAITRRQSAQVAQVLDGTVIEVPETFTGADLDALRRTTATDARLAQAAQHAESGHVCQYLAGGPALIERFRTAPAAAKAVILTAMDARRLGHRGAIPHALLEHAAPAYLPDDQWNRLEEDWLEQALAYTSRPCKGAPGPVTRIRPRPDALKPAASEGEPVYRLADYLDQDSRRRRAGDIPPAGFWTAVAAYADPADLKTLGDAAWARGLYRDAIRLHKNAVVHGNTDAACALVAHLHTIHPADRRPAEWVVTHSACSDPLGVRELLRTLERVGAGEQFSVLAGRAATHVSLDKPLYVVWLLKELERMGMGEPCRVLGRRAAAGITLNDPDEVAELLAVLKKAGATEQIAVLLGRNPAAQAAIDLPPNYYHFASPFHVARMLISLEEVGSTEQITILAERVAADVALDNPYNVAQLLMALQTVDAEEQIAVLLGRDPAARVTPDFPRGVALLLDVLERLGAADQVAALAARADVTHEVYLPNSGNVISLLDELRRQKTNDQIAVLLVHDLVVHSDLHEPRHVAWLLRKLQLIGAAEEIAVLLARDPAGQVALDAPDDVALLLDALGREGAAEQIAVLLARDPAGQVALDAPDDVAFLLDALGQQGATEQIAVLLARDPAAHVAVDQPYSMARLLKSLQSTGATEQVSALAARAAVGVPLEDWYSVEELLAVLREVGEWKHADALAGRVAVSVPVNDPFYVARFLEVLEKAGAEEQIAVLLARGPAANATLDQPGGVAWLLEMLERVGATDQFTALARRVAAHATLDSPGAVARLLEVLRKAGATEHVSVLTGRLPAAGLFELFLEVGDHRKRFRFGYEPDSSAPAAPWEWSELE</sequence>
<dbReference type="AlphaFoldDB" id="A0A5D0NKZ6"/>
<proteinExistence type="predicted"/>
<evidence type="ECO:0000313" key="3">
    <source>
        <dbReference type="Proteomes" id="UP000323380"/>
    </source>
</evidence>
<feature type="compositionally biased region" description="Basic residues" evidence="1">
    <location>
        <begin position="8"/>
        <end position="17"/>
    </location>
</feature>